<dbReference type="EnsemblMetazoa" id="CLYHEMT022770.1">
    <property type="protein sequence ID" value="CLYHEMP022770.1"/>
    <property type="gene ID" value="CLYHEMG022770"/>
</dbReference>
<evidence type="ECO:0000313" key="1">
    <source>
        <dbReference type="EnsemblMetazoa" id="CLYHEMP022770.1"/>
    </source>
</evidence>
<proteinExistence type="predicted"/>
<organism evidence="1 2">
    <name type="scientific">Clytia hemisphaerica</name>
    <dbReference type="NCBI Taxonomy" id="252671"/>
    <lineage>
        <taxon>Eukaryota</taxon>
        <taxon>Metazoa</taxon>
        <taxon>Cnidaria</taxon>
        <taxon>Hydrozoa</taxon>
        <taxon>Hydroidolina</taxon>
        <taxon>Leptothecata</taxon>
        <taxon>Obeliida</taxon>
        <taxon>Clytiidae</taxon>
        <taxon>Clytia</taxon>
    </lineage>
</organism>
<dbReference type="AlphaFoldDB" id="A0A7M5XFM5"/>
<name>A0A7M5XFM5_9CNID</name>
<sequence>VMASRRGQYIDYMEKILEVAKDKLQRPPLGPLHRYVDKSLLGKHFNYYIVHNGVDFGIILEEAEKLNVYQPNMIIFDHDVELSPDWFTLFPGVECPPAVGNVTLQYLQDPTSHM</sequence>
<keyword evidence="2" id="KW-1185">Reference proteome</keyword>
<evidence type="ECO:0000313" key="2">
    <source>
        <dbReference type="Proteomes" id="UP000594262"/>
    </source>
</evidence>
<protein>
    <submittedName>
        <fullName evidence="1">Uncharacterized protein</fullName>
    </submittedName>
</protein>
<reference evidence="1" key="1">
    <citation type="submission" date="2021-01" db="UniProtKB">
        <authorList>
            <consortium name="EnsemblMetazoa"/>
        </authorList>
    </citation>
    <scope>IDENTIFICATION</scope>
</reference>
<dbReference type="Proteomes" id="UP000594262">
    <property type="component" value="Unplaced"/>
</dbReference>
<accession>A0A7M5XFM5</accession>